<dbReference type="GO" id="GO:0000166">
    <property type="term" value="F:nucleotide binding"/>
    <property type="evidence" value="ECO:0007669"/>
    <property type="project" value="UniProtKB-KW"/>
</dbReference>
<keyword evidence="1" id="KW-0547">Nucleotide-binding</keyword>
<dbReference type="InterPro" id="IPR043128">
    <property type="entry name" value="Rev_trsase/Diguanyl_cyclase"/>
</dbReference>
<dbReference type="Gene3D" id="3.30.70.270">
    <property type="match status" value="1"/>
</dbReference>
<proteinExistence type="predicted"/>
<gene>
    <name evidence="4" type="ORF">KBTEX_03431</name>
</gene>
<evidence type="ECO:0000259" key="3">
    <source>
        <dbReference type="PROSITE" id="PS50887"/>
    </source>
</evidence>
<organism evidence="4">
    <name type="scientific">uncultured organism</name>
    <dbReference type="NCBI Taxonomy" id="155900"/>
    <lineage>
        <taxon>unclassified sequences</taxon>
        <taxon>environmental samples</taxon>
    </lineage>
</organism>
<keyword evidence="2" id="KW-0051">Antiviral defense</keyword>
<dbReference type="InterPro" id="IPR054767">
    <property type="entry name" value="Cas10-Cmr2_palm2"/>
</dbReference>
<accession>A0A5B8REU1</accession>
<dbReference type="EMBL" id="MN079200">
    <property type="protein sequence ID" value="QEA07086.1"/>
    <property type="molecule type" value="Genomic_DNA"/>
</dbReference>
<name>A0A5B8REU1_9ZZZZ</name>
<dbReference type="Pfam" id="PF22335">
    <property type="entry name" value="Cas10-Cmr2_palm2"/>
    <property type="match status" value="1"/>
</dbReference>
<evidence type="ECO:0000256" key="1">
    <source>
        <dbReference type="ARBA" id="ARBA00022741"/>
    </source>
</evidence>
<evidence type="ECO:0000256" key="2">
    <source>
        <dbReference type="ARBA" id="ARBA00023118"/>
    </source>
</evidence>
<dbReference type="AlphaFoldDB" id="A0A5B8REU1"/>
<sequence length="274" mass="29871">MSPGRHIAISSALNDFSSVIARWIVEERHAGRVLYAGGDDLMAMLPTTDLLSAMRALRLAYSGDAGAGEDGDTHWLGSGFVRRKGRIHLCMGGRATASMGAVVVHHQTPLLAALEELRAAEKRAKNEGGRDAFSLSVLKRSGGALRHTASWSSAAEDNADEMTVLRELAKDLRENPEASRRAAYNVENWLTDLPEPASLGGGDGVREYLEAVLHHQFQRQGLEDKGQPIHSRRLAKLGTRDPVSDETPQEAKAIRERIANLTGIAEFFARETRS</sequence>
<dbReference type="PROSITE" id="PS50887">
    <property type="entry name" value="GGDEF"/>
    <property type="match status" value="1"/>
</dbReference>
<dbReference type="GO" id="GO:0051607">
    <property type="term" value="P:defense response to virus"/>
    <property type="evidence" value="ECO:0007669"/>
    <property type="project" value="UniProtKB-KW"/>
</dbReference>
<protein>
    <recommendedName>
        <fullName evidence="3">GGDEF domain-containing protein</fullName>
    </recommendedName>
</protein>
<reference evidence="4" key="1">
    <citation type="submission" date="2019-06" db="EMBL/GenBank/DDBJ databases">
        <authorList>
            <person name="Murdoch R.W."/>
            <person name="Fathepure B."/>
        </authorList>
    </citation>
    <scope>NUCLEOTIDE SEQUENCE</scope>
</reference>
<feature type="domain" description="GGDEF" evidence="3">
    <location>
        <begin position="1"/>
        <end position="138"/>
    </location>
</feature>
<dbReference type="InterPro" id="IPR000160">
    <property type="entry name" value="GGDEF_dom"/>
</dbReference>
<evidence type="ECO:0000313" key="4">
    <source>
        <dbReference type="EMBL" id="QEA07086.1"/>
    </source>
</evidence>